<feature type="domain" description="Small ribosomal subunit protein mS23 conserved" evidence="8">
    <location>
        <begin position="11"/>
        <end position="115"/>
    </location>
</feature>
<comment type="subcellular location">
    <subcellularLocation>
        <location evidence="1">Mitochondrion</location>
    </subcellularLocation>
</comment>
<dbReference type="Pfam" id="PF10484">
    <property type="entry name" value="MRP-S23"/>
    <property type="match status" value="1"/>
</dbReference>
<dbReference type="GO" id="GO:0006412">
    <property type="term" value="P:translation"/>
    <property type="evidence" value="ECO:0007669"/>
    <property type="project" value="InterPro"/>
</dbReference>
<comment type="similarity">
    <text evidence="2">Belongs to the mitochondrion-specific ribosomal protein mS23 family.</text>
</comment>
<organism evidence="9">
    <name type="scientific">Pyramimonas obovata</name>
    <dbReference type="NCBI Taxonomy" id="1411642"/>
    <lineage>
        <taxon>Eukaryota</taxon>
        <taxon>Viridiplantae</taxon>
        <taxon>Chlorophyta</taxon>
        <taxon>Pyramimonadophyceae</taxon>
        <taxon>Pyramimonadales</taxon>
        <taxon>Pyramimonadaceae</taxon>
        <taxon>Pyramimonas</taxon>
        <taxon>Pyramimonas incertae sedis</taxon>
    </lineage>
</organism>
<feature type="compositionally biased region" description="Acidic residues" evidence="7">
    <location>
        <begin position="165"/>
        <end position="175"/>
    </location>
</feature>
<sequence length="175" mass="20086">MNNFRRSRPLLARMRHLLKSNAVKEPLWYQAVARTPPAEMPLKASRPPKIVYEEDTLIRSYMKRNPEAAFLPLNMTSTEPHFVRTFAWRQLELMKAGYSREEAYQLTERELESEKREAFQAVNSDTDLLKTIQDAEEEFVELALTLQKPGGNKRETETTSAPVEAGDDTAADGKK</sequence>
<gene>
    <name evidence="9" type="ORF">POBO1169_LOCUS5257</name>
</gene>
<accession>A0A7S0N2B8</accession>
<evidence type="ECO:0000256" key="1">
    <source>
        <dbReference type="ARBA" id="ARBA00004173"/>
    </source>
</evidence>
<feature type="region of interest" description="Disordered" evidence="7">
    <location>
        <begin position="146"/>
        <end position="175"/>
    </location>
</feature>
<protein>
    <recommendedName>
        <fullName evidence="6">Small ribosomal subunit protein mS23</fullName>
    </recommendedName>
</protein>
<evidence type="ECO:0000256" key="2">
    <source>
        <dbReference type="ARBA" id="ARBA00009864"/>
    </source>
</evidence>
<evidence type="ECO:0000256" key="6">
    <source>
        <dbReference type="ARBA" id="ARBA00035137"/>
    </source>
</evidence>
<dbReference type="PANTHER" id="PTHR35693">
    <property type="entry name" value="EXPRESSED PROTEIN"/>
    <property type="match status" value="1"/>
</dbReference>
<reference evidence="9" key="1">
    <citation type="submission" date="2021-01" db="EMBL/GenBank/DDBJ databases">
        <authorList>
            <person name="Corre E."/>
            <person name="Pelletier E."/>
            <person name="Niang G."/>
            <person name="Scheremetjew M."/>
            <person name="Finn R."/>
            <person name="Kale V."/>
            <person name="Holt S."/>
            <person name="Cochrane G."/>
            <person name="Meng A."/>
            <person name="Brown T."/>
            <person name="Cohen L."/>
        </authorList>
    </citation>
    <scope>NUCLEOTIDE SEQUENCE</scope>
    <source>
        <strain evidence="9">CCMP722</strain>
    </source>
</reference>
<dbReference type="InterPro" id="IPR023611">
    <property type="entry name" value="mS23_dom_met"/>
</dbReference>
<evidence type="ECO:0000259" key="8">
    <source>
        <dbReference type="Pfam" id="PF10484"/>
    </source>
</evidence>
<evidence type="ECO:0000256" key="5">
    <source>
        <dbReference type="ARBA" id="ARBA00023274"/>
    </source>
</evidence>
<keyword evidence="5" id="KW-0687">Ribonucleoprotein</keyword>
<dbReference type="CDD" id="cd23701">
    <property type="entry name" value="At1g26750"/>
    <property type="match status" value="1"/>
</dbReference>
<dbReference type="InterPro" id="IPR059242">
    <property type="entry name" value="mS23_dom"/>
</dbReference>
<dbReference type="EMBL" id="HBFA01010013">
    <property type="protein sequence ID" value="CAD8658135.1"/>
    <property type="molecule type" value="Transcribed_RNA"/>
</dbReference>
<dbReference type="GO" id="GO:0005840">
    <property type="term" value="C:ribosome"/>
    <property type="evidence" value="ECO:0007669"/>
    <property type="project" value="InterPro"/>
</dbReference>
<keyword evidence="4" id="KW-0496">Mitochondrion</keyword>
<dbReference type="GO" id="GO:0003735">
    <property type="term" value="F:structural constituent of ribosome"/>
    <property type="evidence" value="ECO:0007669"/>
    <property type="project" value="InterPro"/>
</dbReference>
<evidence type="ECO:0000256" key="4">
    <source>
        <dbReference type="ARBA" id="ARBA00023128"/>
    </source>
</evidence>
<dbReference type="AlphaFoldDB" id="A0A7S0N2B8"/>
<evidence type="ECO:0000256" key="7">
    <source>
        <dbReference type="SAM" id="MobiDB-lite"/>
    </source>
</evidence>
<proteinExistence type="inferred from homology"/>
<dbReference type="PANTHER" id="PTHR35693:SF1">
    <property type="entry name" value="EXPRESSED PROTEIN"/>
    <property type="match status" value="1"/>
</dbReference>
<evidence type="ECO:0000256" key="3">
    <source>
        <dbReference type="ARBA" id="ARBA00022980"/>
    </source>
</evidence>
<keyword evidence="3" id="KW-0689">Ribosomal protein</keyword>
<evidence type="ECO:0000313" key="9">
    <source>
        <dbReference type="EMBL" id="CAD8658135.1"/>
    </source>
</evidence>
<name>A0A7S0N2B8_9CHLO</name>